<proteinExistence type="predicted"/>
<dbReference type="GO" id="GO:0005840">
    <property type="term" value="C:ribosome"/>
    <property type="evidence" value="ECO:0007669"/>
    <property type="project" value="UniProtKB-KW"/>
</dbReference>
<evidence type="ECO:0000313" key="1">
    <source>
        <dbReference type="EMBL" id="MBD2180714.1"/>
    </source>
</evidence>
<keyword evidence="1" id="KW-0687">Ribonucleoprotein</keyword>
<evidence type="ECO:0000313" key="2">
    <source>
        <dbReference type="Proteomes" id="UP000641646"/>
    </source>
</evidence>
<keyword evidence="1" id="KW-0689">Ribosomal protein</keyword>
<protein>
    <submittedName>
        <fullName evidence="1">30S ribosomal protein S21</fullName>
    </submittedName>
</protein>
<name>A0A926ZFI5_9CYAN</name>
<reference evidence="1" key="2">
    <citation type="submission" date="2020-08" db="EMBL/GenBank/DDBJ databases">
        <authorList>
            <person name="Chen M."/>
            <person name="Teng W."/>
            <person name="Zhao L."/>
            <person name="Hu C."/>
            <person name="Zhou Y."/>
            <person name="Han B."/>
            <person name="Song L."/>
            <person name="Shu W."/>
        </authorList>
    </citation>
    <scope>NUCLEOTIDE SEQUENCE</scope>
    <source>
        <strain evidence="1">FACHB-1375</strain>
    </source>
</reference>
<dbReference type="EMBL" id="JACJPW010000011">
    <property type="protein sequence ID" value="MBD2180714.1"/>
    <property type="molecule type" value="Genomic_DNA"/>
</dbReference>
<comment type="caution">
    <text evidence="1">The sequence shown here is derived from an EMBL/GenBank/DDBJ whole genome shotgun (WGS) entry which is preliminary data.</text>
</comment>
<accession>A0A926ZFI5</accession>
<reference evidence="1" key="1">
    <citation type="journal article" date="2015" name="ISME J.">
        <title>Draft Genome Sequence of Streptomyces incarnatus NRRL8089, which Produces the Nucleoside Antibiotic Sinefungin.</title>
        <authorList>
            <person name="Oshima K."/>
            <person name="Hattori M."/>
            <person name="Shimizu H."/>
            <person name="Fukuda K."/>
            <person name="Nemoto M."/>
            <person name="Inagaki K."/>
            <person name="Tamura T."/>
        </authorList>
    </citation>
    <scope>NUCLEOTIDE SEQUENCE</scope>
    <source>
        <strain evidence="1">FACHB-1375</strain>
    </source>
</reference>
<gene>
    <name evidence="1" type="ORF">H6G03_06295</name>
</gene>
<sequence>MIQAMPGQNKTIESYIGQLKRKLSHLEIFLKMRNHLHFEKLIEKRKHKAIANHNLRRRRVHY</sequence>
<dbReference type="Proteomes" id="UP000641646">
    <property type="component" value="Unassembled WGS sequence"/>
</dbReference>
<keyword evidence="2" id="KW-1185">Reference proteome</keyword>
<dbReference type="AlphaFoldDB" id="A0A926ZFI5"/>
<organism evidence="1 2">
    <name type="scientific">Aerosakkonema funiforme FACHB-1375</name>
    <dbReference type="NCBI Taxonomy" id="2949571"/>
    <lineage>
        <taxon>Bacteria</taxon>
        <taxon>Bacillati</taxon>
        <taxon>Cyanobacteriota</taxon>
        <taxon>Cyanophyceae</taxon>
        <taxon>Oscillatoriophycideae</taxon>
        <taxon>Aerosakkonematales</taxon>
        <taxon>Aerosakkonemataceae</taxon>
        <taxon>Aerosakkonema</taxon>
    </lineage>
</organism>